<dbReference type="SUPFAM" id="SSF53300">
    <property type="entry name" value="vWA-like"/>
    <property type="match status" value="1"/>
</dbReference>
<gene>
    <name evidence="4" type="ORF">FYJ65_01900</name>
</gene>
<evidence type="ECO:0000259" key="2">
    <source>
        <dbReference type="Pfam" id="PF09967"/>
    </source>
</evidence>
<feature type="region of interest" description="Disordered" evidence="1">
    <location>
        <begin position="196"/>
        <end position="215"/>
    </location>
</feature>
<comment type="caution">
    <text evidence="4">The sequence shown here is derived from an EMBL/GenBank/DDBJ whole genome shotgun (WGS) entry which is preliminary data.</text>
</comment>
<dbReference type="Pfam" id="PF09967">
    <property type="entry name" value="DUF2201"/>
    <property type="match status" value="1"/>
</dbReference>
<evidence type="ECO:0008006" key="6">
    <source>
        <dbReference type="Google" id="ProtNLM"/>
    </source>
</evidence>
<reference evidence="4 5" key="1">
    <citation type="submission" date="2019-08" db="EMBL/GenBank/DDBJ databases">
        <title>In-depth cultivation of the pig gut microbiome towards novel bacterial diversity and tailored functional studies.</title>
        <authorList>
            <person name="Wylensek D."/>
            <person name="Hitch T.C.A."/>
            <person name="Clavel T."/>
        </authorList>
    </citation>
    <scope>NUCLEOTIDE SEQUENCE [LARGE SCALE GENOMIC DNA]</scope>
    <source>
        <strain evidence="4 5">WCA-MUC-591-APC-4B</strain>
    </source>
</reference>
<evidence type="ECO:0000313" key="4">
    <source>
        <dbReference type="EMBL" id="MST70101.1"/>
    </source>
</evidence>
<dbReference type="PANTHER" id="PTHR38730:SF1">
    <property type="entry name" value="SLL7028 PROTEIN"/>
    <property type="match status" value="1"/>
</dbReference>
<name>A0A6N7XKI4_9FIRM</name>
<evidence type="ECO:0000313" key="5">
    <source>
        <dbReference type="Proteomes" id="UP000469424"/>
    </source>
</evidence>
<proteinExistence type="predicted"/>
<dbReference type="AlphaFoldDB" id="A0A6N7XKI4"/>
<evidence type="ECO:0000256" key="1">
    <source>
        <dbReference type="SAM" id="MobiDB-lite"/>
    </source>
</evidence>
<dbReference type="InterPro" id="IPR018698">
    <property type="entry name" value="VWA-like_dom"/>
</dbReference>
<organism evidence="4 5">
    <name type="scientific">Mogibacterium kristiansenii</name>
    <dbReference type="NCBI Taxonomy" id="2606708"/>
    <lineage>
        <taxon>Bacteria</taxon>
        <taxon>Bacillati</taxon>
        <taxon>Bacillota</taxon>
        <taxon>Clostridia</taxon>
        <taxon>Peptostreptococcales</taxon>
        <taxon>Anaerovoracaceae</taxon>
        <taxon>Mogibacterium</taxon>
    </lineage>
</organism>
<feature type="domain" description="Putative metallopeptidase" evidence="3">
    <location>
        <begin position="29"/>
        <end position="268"/>
    </location>
</feature>
<dbReference type="InterPro" id="IPR025154">
    <property type="entry name" value="Put_metallopeptidase_dom"/>
</dbReference>
<dbReference type="Pfam" id="PF13203">
    <property type="entry name" value="DUF2201_N"/>
    <property type="match status" value="1"/>
</dbReference>
<dbReference type="InterPro" id="IPR036465">
    <property type="entry name" value="vWFA_dom_sf"/>
</dbReference>
<dbReference type="Proteomes" id="UP000469424">
    <property type="component" value="Unassembled WGS sequence"/>
</dbReference>
<feature type="domain" description="VWA-like" evidence="2">
    <location>
        <begin position="316"/>
        <end position="452"/>
    </location>
</feature>
<dbReference type="EMBL" id="VUNA01000002">
    <property type="protein sequence ID" value="MST70101.1"/>
    <property type="molecule type" value="Genomic_DNA"/>
</dbReference>
<keyword evidence="5" id="KW-1185">Reference proteome</keyword>
<protein>
    <recommendedName>
        <fullName evidence="6">Metallopeptidase</fullName>
    </recommendedName>
</protein>
<dbReference type="Gene3D" id="3.40.50.410">
    <property type="entry name" value="von Willebrand factor, type A domain"/>
    <property type="match status" value="1"/>
</dbReference>
<dbReference type="PANTHER" id="PTHR38730">
    <property type="entry name" value="SLL7028 PROTEIN"/>
    <property type="match status" value="1"/>
</dbReference>
<evidence type="ECO:0000259" key="3">
    <source>
        <dbReference type="Pfam" id="PF13203"/>
    </source>
</evidence>
<accession>A0A6N7XKI4</accession>
<dbReference type="CDD" id="cd00198">
    <property type="entry name" value="vWFA"/>
    <property type="match status" value="1"/>
</dbReference>
<sequence length="462" mass="54197">MIFLWYHHYMRNNDETKQNQMISIAEDVLRAAKDRIVANMRFMDSAIFALREKCDANREGVFGTDGATLYYSPDYVISMGRDGISEMTYAYMHLLLHCMFRHYKNPPENRQLWDIAADMAAEALIQSFEMDSFRHCREEEQREALTQVRRETEGLSAERIYRWLASGNRKLEEVHQLGDLFRVDDHGLWYPENSNFLKPEDVQDSEESKDENPTELLRETDVPDWDRIAQMVKISLETENRGAERGELLTALNARTEKHMDYSTFLRKFTLFRENLKVDDSAFDYIFYTYGLELYGDMPLVEPLEYADERTISDFVIVIDTSASTQGKLVERFVQRTFDLLQESREIKNRFNIHLIQCDAAVQEDRILRTREDVHRYLENMELKGLGGTDYRPAFHYINNLVERGEFRHLQGVLYFTDGKGIFPRRKPSYDTAFIFEDDAAASEAKVPSWGMKVVFGGKDEY</sequence>